<feature type="domain" description="Laminin G" evidence="16">
    <location>
        <begin position="2083"/>
        <end position="2269"/>
    </location>
</feature>
<dbReference type="FunFam" id="2.10.25.10:FF:000309">
    <property type="entry name" value="Uncharacterized protein, isoform A"/>
    <property type="match status" value="1"/>
</dbReference>
<dbReference type="PRINTS" id="PR00010">
    <property type="entry name" value="EGFBLOOD"/>
</dbReference>
<dbReference type="FunFam" id="2.60.120.200:FF:000183">
    <property type="entry name" value="Protein eyes shut homolog"/>
    <property type="match status" value="1"/>
</dbReference>
<dbReference type="GO" id="GO:0023052">
    <property type="term" value="P:signaling"/>
    <property type="evidence" value="ECO:0007669"/>
    <property type="project" value="UniProtKB-ARBA"/>
</dbReference>
<evidence type="ECO:0000256" key="15">
    <source>
        <dbReference type="PROSITE-ProRule" id="PRU00076"/>
    </source>
</evidence>
<dbReference type="GO" id="GO:1901222">
    <property type="term" value="P:regulation of non-canonical NF-kappaB signal transduction"/>
    <property type="evidence" value="ECO:0007669"/>
    <property type="project" value="UniProtKB-ARBA"/>
</dbReference>
<feature type="disulfide bond" evidence="15">
    <location>
        <begin position="720"/>
        <end position="729"/>
    </location>
</feature>
<evidence type="ECO:0000259" key="16">
    <source>
        <dbReference type="PROSITE" id="PS50025"/>
    </source>
</evidence>
<feature type="domain" description="EGF-like" evidence="17">
    <location>
        <begin position="1776"/>
        <end position="1817"/>
    </location>
</feature>
<dbReference type="GO" id="GO:0051240">
    <property type="term" value="P:positive regulation of multicellular organismal process"/>
    <property type="evidence" value="ECO:0007669"/>
    <property type="project" value="UniProtKB-ARBA"/>
</dbReference>
<feature type="disulfide bond" evidence="15">
    <location>
        <begin position="253"/>
        <end position="262"/>
    </location>
</feature>
<evidence type="ECO:0000256" key="10">
    <source>
        <dbReference type="ARBA" id="ARBA00022837"/>
    </source>
</evidence>
<feature type="disulfide bond" evidence="15">
    <location>
        <begin position="215"/>
        <end position="224"/>
    </location>
</feature>
<keyword evidence="13 15" id="KW-1015">Disulfide bond</keyword>
<evidence type="ECO:0000256" key="5">
    <source>
        <dbReference type="ARBA" id="ARBA00022536"/>
    </source>
</evidence>
<comment type="caution">
    <text evidence="15">Lacks conserved residue(s) required for the propagation of feature annotation.</text>
</comment>
<dbReference type="FunFam" id="2.10.25.10:FF:000122">
    <property type="entry name" value="Protein crumbs homolog 2"/>
    <property type="match status" value="2"/>
</dbReference>
<reference evidence="18" key="1">
    <citation type="journal article" name="BMC Genomics">
        <title>Long-read sequencing and de novo genome assembly of marine medaka (Oryzias melastigma).</title>
        <authorList>
            <person name="Liang P."/>
            <person name="Saqib H.S.A."/>
            <person name="Ni X."/>
            <person name="Shen Y."/>
        </authorList>
    </citation>
    <scope>NUCLEOTIDE SEQUENCE</scope>
    <source>
        <strain evidence="18">Bigg-433</strain>
    </source>
</reference>
<feature type="domain" description="EGF-like" evidence="17">
    <location>
        <begin position="381"/>
        <end position="417"/>
    </location>
</feature>
<feature type="disulfide bond" evidence="15">
    <location>
        <begin position="837"/>
        <end position="846"/>
    </location>
</feature>
<name>A0A834CPP3_ORYME</name>
<dbReference type="GO" id="GO:0060218">
    <property type="term" value="P:hematopoietic stem cell differentiation"/>
    <property type="evidence" value="ECO:0007669"/>
    <property type="project" value="UniProtKB-ARBA"/>
</dbReference>
<feature type="domain" description="EGF-like" evidence="17">
    <location>
        <begin position="773"/>
        <end position="809"/>
    </location>
</feature>
<feature type="domain" description="EGF-like" evidence="17">
    <location>
        <begin position="2003"/>
        <end position="2040"/>
    </location>
</feature>
<keyword evidence="8" id="KW-0677">Repeat</keyword>
<keyword evidence="14" id="KW-0325">Glycoprotein</keyword>
<feature type="disulfide bond" evidence="15">
    <location>
        <begin position="291"/>
        <end position="300"/>
    </location>
</feature>
<dbReference type="FunFam" id="2.10.25.10:FF:000117">
    <property type="entry name" value="Delta-like protein"/>
    <property type="match status" value="1"/>
</dbReference>
<feature type="domain" description="EGF-like" evidence="17">
    <location>
        <begin position="113"/>
        <end position="149"/>
    </location>
</feature>
<feature type="disulfide bond" evidence="15">
    <location>
        <begin position="1807"/>
        <end position="1816"/>
    </location>
</feature>
<dbReference type="SMART" id="SM00179">
    <property type="entry name" value="EGF_CA"/>
    <property type="match status" value="30"/>
</dbReference>
<organism evidence="18 19">
    <name type="scientific">Oryzias melastigma</name>
    <name type="common">Marine medaka</name>
    <dbReference type="NCBI Taxonomy" id="30732"/>
    <lineage>
        <taxon>Eukaryota</taxon>
        <taxon>Metazoa</taxon>
        <taxon>Chordata</taxon>
        <taxon>Craniata</taxon>
        <taxon>Vertebrata</taxon>
        <taxon>Euteleostomi</taxon>
        <taxon>Actinopterygii</taxon>
        <taxon>Neopterygii</taxon>
        <taxon>Teleostei</taxon>
        <taxon>Neoteleostei</taxon>
        <taxon>Acanthomorphata</taxon>
        <taxon>Ovalentaria</taxon>
        <taxon>Atherinomorphae</taxon>
        <taxon>Beloniformes</taxon>
        <taxon>Adrianichthyidae</taxon>
        <taxon>Oryziinae</taxon>
        <taxon>Oryzias</taxon>
    </lineage>
</organism>
<feature type="domain" description="EGF-like" evidence="17">
    <location>
        <begin position="951"/>
        <end position="987"/>
    </location>
</feature>
<dbReference type="SUPFAM" id="SSF57184">
    <property type="entry name" value="Growth factor receptor domain"/>
    <property type="match status" value="3"/>
</dbReference>
<feature type="domain" description="EGF-like" evidence="17">
    <location>
        <begin position="811"/>
        <end position="847"/>
    </location>
</feature>
<evidence type="ECO:0000256" key="4">
    <source>
        <dbReference type="ARBA" id="ARBA00022525"/>
    </source>
</evidence>
<dbReference type="FunFam" id="2.10.25.10:FF:000472">
    <property type="entry name" value="Uncharacterized protein, isoform A"/>
    <property type="match status" value="4"/>
</dbReference>
<dbReference type="FunFam" id="2.10.25.10:FF:000045">
    <property type="entry name" value="Slit guidance ligand 2"/>
    <property type="match status" value="1"/>
</dbReference>
<evidence type="ECO:0000256" key="14">
    <source>
        <dbReference type="ARBA" id="ARBA00023180"/>
    </source>
</evidence>
<dbReference type="SUPFAM" id="SSF49899">
    <property type="entry name" value="Concanavalin A-like lectins/glucanases"/>
    <property type="match status" value="5"/>
</dbReference>
<dbReference type="FunFam" id="2.60.120.200:FF:000210">
    <property type="entry name" value="Protein eyes shut homolog"/>
    <property type="match status" value="1"/>
</dbReference>
<keyword evidence="3" id="KW-1003">Cell membrane</keyword>
<dbReference type="FunFam" id="2.10.25.10:FF:000053">
    <property type="entry name" value="Slit guidance ligand 2"/>
    <property type="match status" value="2"/>
</dbReference>
<feature type="domain" description="EGF-like" evidence="17">
    <location>
        <begin position="265"/>
        <end position="301"/>
    </location>
</feature>
<dbReference type="InterPro" id="IPR003645">
    <property type="entry name" value="Fol_N"/>
</dbReference>
<dbReference type="InterPro" id="IPR013032">
    <property type="entry name" value="EGF-like_CS"/>
</dbReference>
<comment type="caution">
    <text evidence="18">The sequence shown here is derived from an EMBL/GenBank/DDBJ whole genome shotgun (WGS) entry which is preliminary data.</text>
</comment>
<feature type="domain" description="EGF-like" evidence="17">
    <location>
        <begin position="616"/>
        <end position="652"/>
    </location>
</feature>
<dbReference type="SMART" id="SM00181">
    <property type="entry name" value="EGF"/>
    <property type="match status" value="33"/>
</dbReference>
<feature type="non-terminal residue" evidence="18">
    <location>
        <position position="2269"/>
    </location>
</feature>
<feature type="disulfide bond" evidence="15">
    <location>
        <begin position="407"/>
        <end position="416"/>
    </location>
</feature>
<feature type="disulfide bond" evidence="15">
    <location>
        <begin position="567"/>
        <end position="576"/>
    </location>
</feature>
<evidence type="ECO:0000256" key="1">
    <source>
        <dbReference type="ARBA" id="ARBA00004251"/>
    </source>
</evidence>
<dbReference type="FunFam" id="2.10.25.10:FF:000327">
    <property type="entry name" value="neurogenic locus notch homolog protein 4"/>
    <property type="match status" value="1"/>
</dbReference>
<feature type="disulfide bond" evidence="15">
    <location>
        <begin position="604"/>
        <end position="613"/>
    </location>
</feature>
<keyword evidence="4" id="KW-0964">Secreted</keyword>
<dbReference type="FunFam" id="2.10.25.10:FF:000747">
    <property type="entry name" value="Protein eyes shut homolog"/>
    <property type="match status" value="1"/>
</dbReference>
<evidence type="ECO:0000259" key="17">
    <source>
        <dbReference type="PROSITE" id="PS50026"/>
    </source>
</evidence>
<feature type="disulfide bond" evidence="15">
    <location>
        <begin position="799"/>
        <end position="808"/>
    </location>
</feature>
<dbReference type="Pfam" id="PF12661">
    <property type="entry name" value="hEGF"/>
    <property type="match status" value="8"/>
</dbReference>
<dbReference type="FunFam" id="2.10.25.10:FF:000591">
    <property type="entry name" value="Protein eyes shut homolog"/>
    <property type="match status" value="1"/>
</dbReference>
<dbReference type="PANTHER" id="PTHR24049">
    <property type="entry name" value="CRUMBS FAMILY MEMBER"/>
    <property type="match status" value="1"/>
</dbReference>
<dbReference type="GO" id="GO:0005509">
    <property type="term" value="F:calcium ion binding"/>
    <property type="evidence" value="ECO:0007669"/>
    <property type="project" value="InterPro"/>
</dbReference>
<feature type="domain" description="EGF-like" evidence="17">
    <location>
        <begin position="849"/>
        <end position="885"/>
    </location>
</feature>
<dbReference type="FunFam" id="2.10.25.10:FF:000118">
    <property type="entry name" value="protein delta homolog 2"/>
    <property type="match status" value="1"/>
</dbReference>
<keyword evidence="6" id="KW-0812">Transmembrane</keyword>
<dbReference type="PROSITE" id="PS01186">
    <property type="entry name" value="EGF_2"/>
    <property type="match status" value="22"/>
</dbReference>
<keyword evidence="11" id="KW-1133">Transmembrane helix</keyword>
<dbReference type="FunFam" id="2.10.25.10:FF:000031">
    <property type="entry name" value="neurogenic locus notch homolog protein 3"/>
    <property type="match status" value="1"/>
</dbReference>
<dbReference type="SMART" id="SM00282">
    <property type="entry name" value="LamG"/>
    <property type="match status" value="4"/>
</dbReference>
<feature type="disulfide bond" evidence="15">
    <location>
        <begin position="761"/>
        <end position="770"/>
    </location>
</feature>
<feature type="disulfide bond" evidence="15">
    <location>
        <begin position="583"/>
        <end position="593"/>
    </location>
</feature>
<dbReference type="FunFam" id="2.10.25.10:FF:000373">
    <property type="entry name" value="sushi, nidogen and EGF-like domain-containing protein 1"/>
    <property type="match status" value="1"/>
</dbReference>
<dbReference type="FunFam" id="2.10.25.10:FF:000279">
    <property type="entry name" value="Neurogenic locus notch 1"/>
    <property type="match status" value="1"/>
</dbReference>
<feature type="domain" description="EGF-like" evidence="17">
    <location>
        <begin position="579"/>
        <end position="614"/>
    </location>
</feature>
<dbReference type="SUPFAM" id="SSF57196">
    <property type="entry name" value="EGF/Laminin"/>
    <property type="match status" value="18"/>
</dbReference>
<feature type="disulfide bond" evidence="15">
    <location>
        <begin position="2068"/>
        <end position="2077"/>
    </location>
</feature>
<dbReference type="InterPro" id="IPR009030">
    <property type="entry name" value="Growth_fac_rcpt_cys_sf"/>
</dbReference>
<dbReference type="GO" id="GO:0005576">
    <property type="term" value="C:extracellular region"/>
    <property type="evidence" value="ECO:0007669"/>
    <property type="project" value="UniProtKB-SubCell"/>
</dbReference>
<dbReference type="FunFam" id="2.60.120.200:FF:000190">
    <property type="entry name" value="Protein eyes shut homolog"/>
    <property type="match status" value="1"/>
</dbReference>
<dbReference type="GO" id="GO:0045597">
    <property type="term" value="P:positive regulation of cell differentiation"/>
    <property type="evidence" value="ECO:0007669"/>
    <property type="project" value="UniProtKB-ARBA"/>
</dbReference>
<evidence type="ECO:0000256" key="3">
    <source>
        <dbReference type="ARBA" id="ARBA00022475"/>
    </source>
</evidence>
<dbReference type="Gene3D" id="2.10.25.10">
    <property type="entry name" value="Laminin"/>
    <property type="match status" value="29"/>
</dbReference>
<feature type="disulfide bond" evidence="15">
    <location>
        <begin position="1016"/>
        <end position="1025"/>
    </location>
</feature>
<dbReference type="FunFam" id="2.10.25.10:FF:000920">
    <property type="entry name" value="protein eyes shut homolog"/>
    <property type="match status" value="1"/>
</dbReference>
<dbReference type="CDD" id="cd00110">
    <property type="entry name" value="LamG"/>
    <property type="match status" value="4"/>
</dbReference>
<dbReference type="Proteomes" id="UP000646548">
    <property type="component" value="Unassembled WGS sequence"/>
</dbReference>
<feature type="domain" description="EGF-like" evidence="17">
    <location>
        <begin position="303"/>
        <end position="342"/>
    </location>
</feature>
<dbReference type="Pfam" id="PF00054">
    <property type="entry name" value="Laminin_G_1"/>
    <property type="match status" value="2"/>
</dbReference>
<dbReference type="CDD" id="cd00054">
    <property type="entry name" value="EGF_CA"/>
    <property type="match status" value="22"/>
</dbReference>
<dbReference type="InterPro" id="IPR000742">
    <property type="entry name" value="EGF"/>
</dbReference>
<feature type="domain" description="EGF-like" evidence="17">
    <location>
        <begin position="419"/>
        <end position="455"/>
    </location>
</feature>
<feature type="domain" description="EGF-like" evidence="17">
    <location>
        <begin position="2041"/>
        <end position="2078"/>
    </location>
</feature>
<evidence type="ECO:0000256" key="11">
    <source>
        <dbReference type="ARBA" id="ARBA00022989"/>
    </source>
</evidence>
<dbReference type="InterPro" id="IPR000152">
    <property type="entry name" value="EGF-type_Asp/Asn_hydroxyl_site"/>
</dbReference>
<feature type="disulfide bond" evidence="15">
    <location>
        <begin position="139"/>
        <end position="148"/>
    </location>
</feature>
<dbReference type="InterPro" id="IPR018097">
    <property type="entry name" value="EGF_Ca-bd_CS"/>
</dbReference>
<dbReference type="InterPro" id="IPR051022">
    <property type="entry name" value="Notch_Cell-Fate_Det"/>
</dbReference>
<dbReference type="PROSITE" id="PS00022">
    <property type="entry name" value="EGF_1"/>
    <property type="match status" value="30"/>
</dbReference>
<feature type="domain" description="EGF-like" evidence="17">
    <location>
        <begin position="1503"/>
        <end position="1540"/>
    </location>
</feature>
<feature type="disulfide bond" evidence="15">
    <location>
        <begin position="642"/>
        <end position="651"/>
    </location>
</feature>
<feature type="disulfide bond" evidence="15">
    <location>
        <begin position="1296"/>
        <end position="1305"/>
    </location>
</feature>
<feature type="domain" description="Laminin G" evidence="16">
    <location>
        <begin position="1094"/>
        <end position="1252"/>
    </location>
</feature>
<dbReference type="InterPro" id="IPR049883">
    <property type="entry name" value="NOTCH1_EGF-like"/>
</dbReference>
<feature type="domain" description="EGF-like" evidence="17">
    <location>
        <begin position="654"/>
        <end position="690"/>
    </location>
</feature>
<feature type="disulfide bond" evidence="15">
    <location>
        <begin position="680"/>
        <end position="689"/>
    </location>
</feature>
<dbReference type="GO" id="GO:0005886">
    <property type="term" value="C:plasma membrane"/>
    <property type="evidence" value="ECO:0007669"/>
    <property type="project" value="UniProtKB-SubCell"/>
</dbReference>
<feature type="domain" description="EGF-like" evidence="17">
    <location>
        <begin position="732"/>
        <end position="771"/>
    </location>
</feature>
<keyword evidence="5 15" id="KW-0245">EGF-like domain</keyword>
<feature type="disulfide bond" evidence="15">
    <location>
        <begin position="875"/>
        <end position="884"/>
    </location>
</feature>
<feature type="domain" description="EGF-like" evidence="17">
    <location>
        <begin position="73"/>
        <end position="111"/>
    </location>
</feature>
<feature type="domain" description="EGF-like" evidence="17">
    <location>
        <begin position="227"/>
        <end position="263"/>
    </location>
</feature>
<keyword evidence="7" id="KW-0732">Signal</keyword>
<feature type="disulfide bond" evidence="15">
    <location>
        <begin position="521"/>
        <end position="530"/>
    </location>
</feature>
<dbReference type="PROSITE" id="PS50025">
    <property type="entry name" value="LAM_G_DOMAIN"/>
    <property type="match status" value="4"/>
</dbReference>
<sequence length="2269" mass="247442">TMCETEINECDSSPCQHNGSCHDLVGDYECQCPAGFQGKNCEVDIDACGLPTSNCSTKTRCLDLPKGFEYSCRVPCSQEFQPCANGGRCVLNNASSYTCICTRGWTGQTCRINVNDCIQHWCQNGATCVDEIDGYSCLCPSGYTGVFCEEDIDYCAGHSCSEHGVCLDQQYNFTCRCMLGFEGPFCEVETNECNSFPCSSGATCVDLISDYRCHCPLGFEGRTCSHNVNDCWSQPCLNGGTCMDRINDFICHCPLGFGGSFCEVNLNECESLPCQNGGVCVDGIDLYQCLCLEGFWGFNCEISHNECAFGYCANNSTCIDLVADYECICPSGFAGYHGEDCSLSSSRCVCDSEGTMFCDELENAYRCVCHHGHTGVHCETPINHCVDGLCQHGSTCVDLSRGFKCDCLPGLTGQFCEANIDDCVGDPCGALSICKDSLNGYSCFCAPGFIGNKCEIEVNECLSLPCQNGGSCTDELNSFSCQCPVGITGSYCEYNIEECASSPCLQNSTCFDLVNGYKCVCKPGFTGPNCELDIDECASSPCKNRGTCVDLPELDQERFPSGFRCLCRRGFSGPRCEINVDECSSNPCFHGFCYDVVDGFYCLCSPGFAGPRCEEDIDDCLSNLCTSNSACKDLHQGYECVCHSGWEGADCQQEIDECLSQPCKNNATCTDLLNSYKCFCSPGWTGEDCAEDVKECDSGPCLNGAPCQESDIPGEFSCACPPFFTGHLCDQSYDPCDPLHNPCLHGSTCLTRSNGTASCRCSVGFEGSWCEIDTNECGSHPCQNQGQCEDQVNGYRCDCKMGFSGLHCEQDINECASSPCSNAGTCKDLVNMFHCICPPGYFGTLCDLDVNECEVSPCLHEGICINMPGGFKCVCRPGYTGLRCEVKVNECVSNPCQNTGRCIDGPNQYHCLCPVGFIGLHCETNVDECISAPCLHGSCPAGFMGDFCEVDVNECCSAPCHNGAVCQDLINSYVCHCRSGWTGLHCEDDINECLPQPCIQGICIQNDPGYGYTCFCRPGFVGKNCEYNYDDCLLNPCPEALSCVDGINKVSCLSPVTDPVPLVTVVKNITRGYTSKVETPTLSPVPKADLSIDKSYIQYFGNSYLEFKGIDLGALNNITVSFQTTAAQGTLLYVDQGPVNGDFFFMKLFIQEGILQLTLTCSPTRQHLTPCEAELILSGYEQIKSAASNYWLGHMIQKTNNVFTGGLPQNYLPSQKAKPFYNFTGCLEVIEINRMRNFDASEAVGGSNIDQCRYSPTQAPEQPLHEPQICREGLCRNGGSCHQLQLPEGALPICHCQLHFTGTFCEKDSTVYIPSFDGTSYLELQPLAFLLLPSGDSSNHASAVKDTTLYLTVKTKSTQGTILFNFWLCFLSQGRFGPIFLGDVSSHWERHDGSSKGGKRFIGCIREFQVNSKDVDPVSKAIRGRNIKNSLLISVVQREMTYTWLLCYLAVSLFLGNTIKHPATLPMIPGARDICLHGLLFLFNDAEDWFCECPPLYTGRLCQLSSCERSPCSHGATCIPKSPLEAVCLCPYGREGLLCDQPINISRARFSGSDEFGYTSFVAHSSIPSLSFFYEFQLKFTLANNSSAVRDNLMLFAGQKGQGNNGDDFLILGVRSGRIMHRFNLGSGIATIVSDRLNYSLNVHTVTFGRSKKIGWLKVDGQRNRAGFSPGPLVGLSVFNQLFVGGYNEYTPELLPLGSRFRDGFQGCIFDVQLRTRRDGKFQDLGKPAFGRSVGQCGVSPCLHVHCSNGGTCVDSGSSVYCQCPFGWKGALCSETMSVCDFEHNPPPLCAHGSTCIPLPNGYTCQCPLGTAGLHCQKAVSISDPFFSSNQSSWMSFPAMSVRHRTVVQLQFQPLSPDGILLYTAQHLSTRAGDFFCLSLRSGFVQLRYNLGDGTHILQSAEKVDSRGRTWHTVKAGRIGNEGFLSLDDIEVRENITKGMTTLDVTTDIFVGGVSSLTSVPPEATEAHPVSFTGGLRELIVNEQELELTDVGAVGGANIGDWDGTACGYKVCQNGGQCKATGVDSFICICPTLWTGPVCNQSVSCANHTCSPGSICAPSTAISYRCMCPLGRRGTHCDAKASTDILKLVGNSYVKYKDLRFTSRSLKHTQVSFSVRADSSDGLIMWMGKAEHEDDDYLAVGLQRGHLKIAVNLGERLSLPLTLKSVSLCCNKWYNLSLALNNTIIRVFLDGERMLLEDVDPFERYLALNYGGLLYFGGFELYKNISAVTFGMFSKGFEGSVRNVYLFGETRPVDFLKNSEGFNIYEGTV</sequence>
<feature type="disulfide bond" evidence="15">
    <location>
        <begin position="977"/>
        <end position="986"/>
    </location>
</feature>
<dbReference type="PROSITE" id="PS50026">
    <property type="entry name" value="EGF_3"/>
    <property type="match status" value="30"/>
</dbReference>
<dbReference type="FunFam" id="2.10.25.10:FF:000830">
    <property type="entry name" value="Protein eyes shut homolog"/>
    <property type="match status" value="1"/>
</dbReference>
<feature type="domain" description="EGF-like" evidence="17">
    <location>
        <begin position="533"/>
        <end position="577"/>
    </location>
</feature>
<feature type="disulfide bond" evidence="15">
    <location>
        <begin position="993"/>
        <end position="1003"/>
    </location>
</feature>
<dbReference type="GO" id="GO:0050877">
    <property type="term" value="P:nervous system process"/>
    <property type="evidence" value="ECO:0007669"/>
    <property type="project" value="UniProtKB-ARBA"/>
</dbReference>
<feature type="disulfide bond" evidence="15">
    <location>
        <begin position="101"/>
        <end position="110"/>
    </location>
</feature>
<dbReference type="GO" id="GO:0007154">
    <property type="term" value="P:cell communication"/>
    <property type="evidence" value="ECO:0007669"/>
    <property type="project" value="UniProtKB-ARBA"/>
</dbReference>
<feature type="domain" description="EGF-like" evidence="17">
    <location>
        <begin position="887"/>
        <end position="923"/>
    </location>
</feature>
<feature type="disulfide bond" evidence="15">
    <location>
        <begin position="1530"/>
        <end position="1539"/>
    </location>
</feature>
<feature type="disulfide bond" evidence="15">
    <location>
        <begin position="445"/>
        <end position="454"/>
    </location>
</feature>
<dbReference type="FunFam" id="2.10.25.10:FF:000004">
    <property type="entry name" value="Neurogenic locus notch 1"/>
    <property type="match status" value="2"/>
</dbReference>
<feature type="domain" description="EGF-like" evidence="17">
    <location>
        <begin position="151"/>
        <end position="187"/>
    </location>
</feature>
<feature type="disulfide bond" evidence="15">
    <location>
        <begin position="32"/>
        <end position="41"/>
    </location>
</feature>
<keyword evidence="10" id="KW-0106">Calcium</keyword>
<dbReference type="Pfam" id="PF00008">
    <property type="entry name" value="EGF"/>
    <property type="match status" value="14"/>
</dbReference>
<dbReference type="GO" id="GO:0045197">
    <property type="term" value="P:establishment or maintenance of epithelial cell apical/basal polarity"/>
    <property type="evidence" value="ECO:0007669"/>
    <property type="project" value="TreeGrafter"/>
</dbReference>
<dbReference type="EMBL" id="WKFB01000214">
    <property type="protein sequence ID" value="KAF6731439.1"/>
    <property type="molecule type" value="Genomic_DNA"/>
</dbReference>
<dbReference type="InterPro" id="IPR013320">
    <property type="entry name" value="ConA-like_dom_sf"/>
</dbReference>
<evidence type="ECO:0000256" key="8">
    <source>
        <dbReference type="ARBA" id="ARBA00022737"/>
    </source>
</evidence>
<proteinExistence type="predicted"/>
<comment type="subcellular location">
    <subcellularLocation>
        <location evidence="1">Cell membrane</location>
        <topology evidence="1">Single-pass type I membrane protein</topology>
    </subcellularLocation>
    <subcellularLocation>
        <location evidence="2">Secreted</location>
    </subcellularLocation>
</comment>
<feature type="domain" description="Laminin G" evidence="16">
    <location>
        <begin position="1551"/>
        <end position="1737"/>
    </location>
</feature>
<keyword evidence="12" id="KW-0472">Membrane</keyword>
<dbReference type="PROSITE" id="PS01187">
    <property type="entry name" value="EGF_CA"/>
    <property type="match status" value="7"/>
</dbReference>
<dbReference type="InterPro" id="IPR001881">
    <property type="entry name" value="EGF-like_Ca-bd_dom"/>
</dbReference>
<feature type="domain" description="EGF-like" evidence="17">
    <location>
        <begin position="1266"/>
        <end position="1306"/>
    </location>
</feature>
<dbReference type="FunFam" id="2.10.25.10:FF:000391">
    <property type="entry name" value="Weary, isoform C"/>
    <property type="match status" value="1"/>
</dbReference>
<feature type="domain" description="EGF-like" evidence="17">
    <location>
        <begin position="6"/>
        <end position="42"/>
    </location>
</feature>
<accession>A0A834CPP3</accession>
<dbReference type="Pfam" id="PF02210">
    <property type="entry name" value="Laminin_G_2"/>
    <property type="match status" value="1"/>
</dbReference>
<evidence type="ECO:0000256" key="9">
    <source>
        <dbReference type="ARBA" id="ARBA00022782"/>
    </source>
</evidence>
<gene>
    <name evidence="18" type="ORF">FQA47_025099</name>
</gene>
<dbReference type="GO" id="GO:0007399">
    <property type="term" value="P:nervous system development"/>
    <property type="evidence" value="ECO:0007669"/>
    <property type="project" value="UniProtKB-ARBA"/>
</dbReference>
<feature type="disulfide bond" evidence="15">
    <location>
        <begin position="913"/>
        <end position="922"/>
    </location>
</feature>
<feature type="disulfide bond" evidence="15">
    <location>
        <begin position="483"/>
        <end position="492"/>
    </location>
</feature>
<feature type="disulfide bond" evidence="15">
    <location>
        <begin position="2030"/>
        <end position="2039"/>
    </location>
</feature>
<feature type="domain" description="EGF-like" evidence="17">
    <location>
        <begin position="692"/>
        <end position="730"/>
    </location>
</feature>
<dbReference type="SMART" id="SM00274">
    <property type="entry name" value="FOLN"/>
    <property type="match status" value="5"/>
</dbReference>
<dbReference type="Pfam" id="PF07645">
    <property type="entry name" value="EGF_CA"/>
    <property type="match status" value="1"/>
</dbReference>
<dbReference type="GO" id="GO:0032991">
    <property type="term" value="C:protein-containing complex"/>
    <property type="evidence" value="ECO:0007669"/>
    <property type="project" value="TreeGrafter"/>
</dbReference>
<evidence type="ECO:0000313" key="18">
    <source>
        <dbReference type="EMBL" id="KAF6731439.1"/>
    </source>
</evidence>
<evidence type="ECO:0000256" key="7">
    <source>
        <dbReference type="ARBA" id="ARBA00022729"/>
    </source>
</evidence>
<feature type="domain" description="EGF-like" evidence="17">
    <location>
        <begin position="989"/>
        <end position="1026"/>
    </location>
</feature>
<dbReference type="PROSITE" id="PS00010">
    <property type="entry name" value="ASX_HYDROXYL"/>
    <property type="match status" value="19"/>
</dbReference>
<evidence type="ECO:0000256" key="2">
    <source>
        <dbReference type="ARBA" id="ARBA00004613"/>
    </source>
</evidence>
<feature type="domain" description="EGF-like" evidence="17">
    <location>
        <begin position="457"/>
        <end position="493"/>
    </location>
</feature>
<dbReference type="GO" id="GO:0007157">
    <property type="term" value="P:heterophilic cell-cell adhesion via plasma membrane cell adhesion molecules"/>
    <property type="evidence" value="ECO:0007669"/>
    <property type="project" value="TreeGrafter"/>
</dbReference>
<dbReference type="Gene3D" id="2.60.120.200">
    <property type="match status" value="4"/>
</dbReference>
<evidence type="ECO:0000256" key="13">
    <source>
        <dbReference type="ARBA" id="ARBA00023157"/>
    </source>
</evidence>
<dbReference type="InterPro" id="IPR001791">
    <property type="entry name" value="Laminin_G"/>
</dbReference>
<keyword evidence="9" id="KW-0221">Differentiation</keyword>
<feature type="domain" description="Laminin G" evidence="16">
    <location>
        <begin position="1824"/>
        <end position="2007"/>
    </location>
</feature>
<evidence type="ECO:0000256" key="6">
    <source>
        <dbReference type="ARBA" id="ARBA00022692"/>
    </source>
</evidence>
<feature type="domain" description="EGF-like" evidence="17">
    <location>
        <begin position="1738"/>
        <end position="1774"/>
    </location>
</feature>
<feature type="disulfide bond" evidence="15">
    <location>
        <begin position="177"/>
        <end position="186"/>
    </location>
</feature>
<evidence type="ECO:0000256" key="12">
    <source>
        <dbReference type="ARBA" id="ARBA00023136"/>
    </source>
</evidence>
<feature type="domain" description="EGF-like" evidence="17">
    <location>
        <begin position="495"/>
        <end position="531"/>
    </location>
</feature>
<protein>
    <submittedName>
        <fullName evidence="18">Eyes shut-like protein</fullName>
    </submittedName>
</protein>
<feature type="disulfide bond" evidence="15">
    <location>
        <begin position="1764"/>
        <end position="1773"/>
    </location>
</feature>
<evidence type="ECO:0000313" key="19">
    <source>
        <dbReference type="Proteomes" id="UP000646548"/>
    </source>
</evidence>
<feature type="disulfide bond" evidence="15">
    <location>
        <begin position="701"/>
        <end position="718"/>
    </location>
</feature>
<feature type="domain" description="EGF-like" evidence="17">
    <location>
        <begin position="189"/>
        <end position="225"/>
    </location>
</feature>
<dbReference type="PANTHER" id="PTHR24049:SF26">
    <property type="entry name" value="EYES SHUT HOMOLOG"/>
    <property type="match status" value="1"/>
</dbReference>